<name>A0A061IPN5_CRIGR</name>
<dbReference type="FunFam" id="1.20.190.20:FF:000001">
    <property type="entry name" value="14-3-3 gamma 1"/>
    <property type="match status" value="1"/>
</dbReference>
<sequence length="226" mass="25290">MEKASLIQKAKLAEQAERYEDMAAFMKGAVEKGEELSCEERNLLSVAYKNVVGGQRAAWRVLSSIEQKSNEEGSEEKGPEVKEYREKVETELRGVCDTVLGLLDSHLIKEAGEAGSRVFYLKMKGDYYRYLAEVATGDDKKRIVDSAGSAYQEAMDISKKEMTPTNPICLGLALNFSVFHYEIANSPEEAISLAKTTFDEAMANLHSLNEDSYKDSTLFMQLLRDN</sequence>
<evidence type="ECO:0000313" key="9">
    <source>
        <dbReference type="RefSeq" id="XP_027247671.1"/>
    </source>
</evidence>
<dbReference type="SUPFAM" id="SSF48445">
    <property type="entry name" value="14-3-3 protein"/>
    <property type="match status" value="1"/>
</dbReference>
<reference evidence="8" key="4">
    <citation type="journal article" date="2020" name="Biotechnol. Bioeng.">
        <title>Chromosome-scale scaffolds for the Chinese hamster reference genome assembly to facilitate the study of the CHO epigenome.</title>
        <authorList>
            <person name="Hilliard W."/>
            <person name="MacDonald M."/>
            <person name="Lee K.H."/>
        </authorList>
    </citation>
    <scope>NUCLEOTIDE SEQUENCE [LARGE SCALE GENOMIC DNA]</scope>
    <source>
        <strain evidence="8">17A/GY</strain>
    </source>
</reference>
<evidence type="ECO:0000313" key="7">
    <source>
        <dbReference type="Proteomes" id="UP000030759"/>
    </source>
</evidence>
<dbReference type="EMBL" id="KE663902">
    <property type="protein sequence ID" value="ERE90596.1"/>
    <property type="molecule type" value="Genomic_DNA"/>
</dbReference>
<comment type="subcellular location">
    <subcellularLocation>
        <location evidence="1">Cytoplasm</location>
    </subcellularLocation>
</comment>
<dbReference type="PROSITE" id="PS00796">
    <property type="entry name" value="1433_1"/>
    <property type="match status" value="1"/>
</dbReference>
<accession>A0A061IPN5</accession>
<reference evidence="6" key="2">
    <citation type="submission" date="2013-03" db="EMBL/GenBank/DDBJ databases">
        <title>Chinese hamster genome sequenced from sorted chromosomes.</title>
        <authorList>
            <person name="Brinkrolf K."/>
            <person name="Rupp O."/>
            <person name="Laux H."/>
            <person name="Kollin F."/>
            <person name="Ernst W."/>
            <person name="Linke B."/>
            <person name="Kofler R."/>
            <person name="Romand S."/>
            <person name="Hesse F."/>
            <person name="Budach W.E."/>
            <person name="Galosy S."/>
            <person name="Muller D."/>
            <person name="Noll T."/>
            <person name="Wienberg J."/>
            <person name="Jostock T."/>
            <person name="Leonard M."/>
            <person name="Grillari J."/>
            <person name="Tauch A."/>
            <person name="Goesmann A."/>
            <person name="Helk B."/>
            <person name="Mott J.E."/>
            <person name="Puehler A."/>
            <person name="Borth N."/>
        </authorList>
    </citation>
    <scope>NUCLEOTIDE SEQUENCE</scope>
    <source>
        <strain evidence="6">17A/GY</strain>
    </source>
</reference>
<dbReference type="Gene3D" id="1.20.190.20">
    <property type="entry name" value="14-3-3 domain"/>
    <property type="match status" value="1"/>
</dbReference>
<reference evidence="8" key="3">
    <citation type="journal article" date="2018" name="Biotechnol. Bioeng.">
        <title>A reference genome of the Chinese hamster based on a hybrid assembly strategy.</title>
        <authorList>
            <person name="Rupp O."/>
            <person name="MacDonald M.L."/>
            <person name="Li S."/>
            <person name="Dhiman H."/>
            <person name="Polson S."/>
            <person name="Griep S."/>
            <person name="Heffner K."/>
            <person name="Hernandez I."/>
            <person name="Brinkrolf K."/>
            <person name="Jadhav V."/>
            <person name="Samoudi M."/>
            <person name="Hao H."/>
            <person name="Kingham B."/>
            <person name="Goesmann A."/>
            <person name="Betenbaugh M.J."/>
            <person name="Lewis N.E."/>
            <person name="Borth N."/>
            <person name="Lee K.H."/>
        </authorList>
    </citation>
    <scope>NUCLEOTIDE SEQUENCE [LARGE SCALE GENOMIC DNA]</scope>
    <source>
        <strain evidence="8">17A/GY</strain>
    </source>
</reference>
<feature type="site" description="Interaction with phosphoserine on interacting protein" evidence="4">
    <location>
        <position position="56"/>
    </location>
</feature>
<dbReference type="PANTHER" id="PTHR18860">
    <property type="entry name" value="14-3-3 PROTEIN"/>
    <property type="match status" value="1"/>
</dbReference>
<evidence type="ECO:0000256" key="3">
    <source>
        <dbReference type="ARBA" id="ARBA00022490"/>
    </source>
</evidence>
<evidence type="ECO:0000256" key="1">
    <source>
        <dbReference type="ARBA" id="ARBA00004496"/>
    </source>
</evidence>
<dbReference type="InterPro" id="IPR023410">
    <property type="entry name" value="14-3-3_domain"/>
</dbReference>
<dbReference type="GeneID" id="100754138"/>
<dbReference type="PIRSF" id="PIRSF000868">
    <property type="entry name" value="14-3-3"/>
    <property type="match status" value="1"/>
</dbReference>
<dbReference type="InterPro" id="IPR036815">
    <property type="entry name" value="14-3-3_dom_sf"/>
</dbReference>
<evidence type="ECO:0000313" key="8">
    <source>
        <dbReference type="Proteomes" id="UP001108280"/>
    </source>
</evidence>
<evidence type="ECO:0000256" key="2">
    <source>
        <dbReference type="ARBA" id="ARBA00006141"/>
    </source>
</evidence>
<organism evidence="6 7">
    <name type="scientific">Cricetulus griseus</name>
    <name type="common">Chinese hamster</name>
    <name type="synonym">Cricetulus barabensis griseus</name>
    <dbReference type="NCBI Taxonomy" id="10029"/>
    <lineage>
        <taxon>Eukaryota</taxon>
        <taxon>Metazoa</taxon>
        <taxon>Chordata</taxon>
        <taxon>Craniata</taxon>
        <taxon>Vertebrata</taxon>
        <taxon>Euteleostomi</taxon>
        <taxon>Mammalia</taxon>
        <taxon>Eutheria</taxon>
        <taxon>Euarchontoglires</taxon>
        <taxon>Glires</taxon>
        <taxon>Rodentia</taxon>
        <taxon>Myomorpha</taxon>
        <taxon>Muroidea</taxon>
        <taxon>Cricetidae</taxon>
        <taxon>Cricetinae</taxon>
        <taxon>Cricetulus</taxon>
    </lineage>
</organism>
<dbReference type="GO" id="GO:0005737">
    <property type="term" value="C:cytoplasm"/>
    <property type="evidence" value="ECO:0007669"/>
    <property type="project" value="UniProtKB-SubCell"/>
</dbReference>
<keyword evidence="8" id="KW-1185">Reference proteome</keyword>
<dbReference type="SMART" id="SM00101">
    <property type="entry name" value="14_3_3"/>
    <property type="match status" value="1"/>
</dbReference>
<dbReference type="Proteomes" id="UP000030759">
    <property type="component" value="Unassembled WGS sequence"/>
</dbReference>
<feature type="site" description="Interaction with phosphoserine on interacting protein" evidence="4">
    <location>
        <position position="129"/>
    </location>
</feature>
<reference evidence="7" key="1">
    <citation type="journal article" date="2013" name="Nat. Biotechnol.">
        <title>Chinese hamster genome sequenced from sorted chromosomes.</title>
        <authorList>
            <person name="Brinkrolf K."/>
            <person name="Rupp O."/>
            <person name="Laux H."/>
            <person name="Kollin F."/>
            <person name="Ernst W."/>
            <person name="Linke B."/>
            <person name="Kofler R."/>
            <person name="Romand S."/>
            <person name="Hesse F."/>
            <person name="Budach W.E."/>
            <person name="Galosy S."/>
            <person name="Muller D."/>
            <person name="Noll T."/>
            <person name="Wienberg J."/>
            <person name="Jostock T."/>
            <person name="Leonard M."/>
            <person name="Grillari J."/>
            <person name="Tauch A."/>
            <person name="Goesmann A."/>
            <person name="Helk B."/>
            <person name="Mott J.E."/>
            <person name="Puhler A."/>
            <person name="Borth N."/>
        </authorList>
    </citation>
    <scope>NUCLEOTIDE SEQUENCE [LARGE SCALE GENOMIC DNA]</scope>
    <source>
        <strain evidence="7">17A/GY</strain>
    </source>
</reference>
<reference evidence="9" key="5">
    <citation type="submission" date="2025-04" db="UniProtKB">
        <authorList>
            <consortium name="RefSeq"/>
        </authorList>
    </citation>
    <scope>IDENTIFICATION</scope>
    <source>
        <strain evidence="9">17A/GY</strain>
        <tissue evidence="9">Liver</tissue>
    </source>
</reference>
<dbReference type="InterPro" id="IPR023409">
    <property type="entry name" value="14-3-3_CS"/>
</dbReference>
<evidence type="ECO:0000259" key="5">
    <source>
        <dbReference type="SMART" id="SM00101"/>
    </source>
</evidence>
<dbReference type="OrthoDB" id="10260625at2759"/>
<dbReference type="KEGG" id="cge:100754138"/>
<gene>
    <name evidence="9" type="primary">LOC100754138</name>
    <name evidence="6" type="ORF">H671_1g1572</name>
</gene>
<evidence type="ECO:0000313" key="6">
    <source>
        <dbReference type="EMBL" id="ERE90596.1"/>
    </source>
</evidence>
<keyword evidence="3" id="KW-0963">Cytoplasm</keyword>
<feature type="domain" description="14-3-3" evidence="5">
    <location>
        <begin position="3"/>
        <end position="226"/>
    </location>
</feature>
<dbReference type="RefSeq" id="XP_027247671.1">
    <property type="nucleotide sequence ID" value="XM_027391870.2"/>
</dbReference>
<comment type="similarity">
    <text evidence="2">Belongs to the 14-3-3 family.</text>
</comment>
<evidence type="ECO:0000256" key="4">
    <source>
        <dbReference type="PIRSR" id="PIRSR000868-1"/>
    </source>
</evidence>
<proteinExistence type="inferred from homology"/>
<dbReference type="AlphaFoldDB" id="A0A061IPN5"/>
<dbReference type="Pfam" id="PF00244">
    <property type="entry name" value="14-3-3"/>
    <property type="match status" value="1"/>
</dbReference>
<protein>
    <submittedName>
        <fullName evidence="9">14-3-3 protein sigma isoform X2</fullName>
    </submittedName>
    <submittedName>
        <fullName evidence="6">14-3-3 protein sigma-like protein</fullName>
    </submittedName>
</protein>
<dbReference type="InterPro" id="IPR000308">
    <property type="entry name" value="14-3-3"/>
</dbReference>
<dbReference type="Proteomes" id="UP001108280">
    <property type="component" value="Chromosome 1"/>
</dbReference>
<dbReference type="PRINTS" id="PR00305">
    <property type="entry name" value="1433ZETA"/>
</dbReference>